<dbReference type="AlphaFoldDB" id="A0A366CXD9"/>
<protein>
    <submittedName>
        <fullName evidence="9">CDP-diacylglycerol--serine O-phosphatidyltransferase</fullName>
    </submittedName>
</protein>
<gene>
    <name evidence="9" type="ORF">DFP76_10777</name>
</gene>
<evidence type="ECO:0000259" key="8">
    <source>
        <dbReference type="PROSITE" id="PS50035"/>
    </source>
</evidence>
<evidence type="ECO:0000256" key="5">
    <source>
        <dbReference type="ARBA" id="ARBA00023098"/>
    </source>
</evidence>
<dbReference type="NCBIfam" id="NF006946">
    <property type="entry name" value="PRK09428.1"/>
    <property type="match status" value="1"/>
</dbReference>
<organism evidence="9 10">
    <name type="scientific">Marinomonas aquiplantarum</name>
    <dbReference type="NCBI Taxonomy" id="491951"/>
    <lineage>
        <taxon>Bacteria</taxon>
        <taxon>Pseudomonadati</taxon>
        <taxon>Pseudomonadota</taxon>
        <taxon>Gammaproteobacteria</taxon>
        <taxon>Oceanospirillales</taxon>
        <taxon>Oceanospirillaceae</taxon>
        <taxon>Marinomonas</taxon>
    </lineage>
</organism>
<evidence type="ECO:0000256" key="2">
    <source>
        <dbReference type="ARBA" id="ARBA00022516"/>
    </source>
</evidence>
<keyword evidence="2" id="KW-0444">Lipid biosynthesis</keyword>
<evidence type="ECO:0000313" key="9">
    <source>
        <dbReference type="EMBL" id="RBO81934.1"/>
    </source>
</evidence>
<comment type="caution">
    <text evidence="9">The sequence shown here is derived from an EMBL/GenBank/DDBJ whole genome shotgun (WGS) entry which is preliminary data.</text>
</comment>
<evidence type="ECO:0000256" key="3">
    <source>
        <dbReference type="ARBA" id="ARBA00022679"/>
    </source>
</evidence>
<dbReference type="Proteomes" id="UP000252086">
    <property type="component" value="Unassembled WGS sequence"/>
</dbReference>
<evidence type="ECO:0000313" key="10">
    <source>
        <dbReference type="Proteomes" id="UP000252086"/>
    </source>
</evidence>
<dbReference type="EMBL" id="QNRF01000007">
    <property type="protein sequence ID" value="RBO81934.1"/>
    <property type="molecule type" value="Genomic_DNA"/>
</dbReference>
<dbReference type="PIRSF" id="PIRSF000850">
    <property type="entry name" value="Phospholipase_D_PSS"/>
    <property type="match status" value="1"/>
</dbReference>
<comment type="similarity">
    <text evidence="1">Belongs to the CDP-alcohol phosphatidyltransferase class-II family.</text>
</comment>
<dbReference type="GO" id="GO:0032049">
    <property type="term" value="P:cardiolipin biosynthetic process"/>
    <property type="evidence" value="ECO:0007669"/>
    <property type="project" value="InterPro"/>
</dbReference>
<feature type="domain" description="PLD phosphodiesterase" evidence="8">
    <location>
        <begin position="140"/>
        <end position="166"/>
    </location>
</feature>
<dbReference type="Gene3D" id="3.30.870.10">
    <property type="entry name" value="Endonuclease Chain A"/>
    <property type="match status" value="2"/>
</dbReference>
<keyword evidence="7" id="KW-1208">Phospholipid metabolism</keyword>
<dbReference type="GO" id="GO:0008444">
    <property type="term" value="F:CDP-diacylglycerol-glycerol-3-phosphate 3-phosphatidyltransferase activity"/>
    <property type="evidence" value="ECO:0007669"/>
    <property type="project" value="InterPro"/>
</dbReference>
<dbReference type="GO" id="GO:0003882">
    <property type="term" value="F:CDP-diacylglycerol-serine O-phosphatidyltransferase activity"/>
    <property type="evidence" value="ECO:0007669"/>
    <property type="project" value="TreeGrafter"/>
</dbReference>
<keyword evidence="5" id="KW-0443">Lipid metabolism</keyword>
<dbReference type="PROSITE" id="PS50035">
    <property type="entry name" value="PLD"/>
    <property type="match status" value="1"/>
</dbReference>
<dbReference type="InterPro" id="IPR001736">
    <property type="entry name" value="PLipase_D/transphosphatidylase"/>
</dbReference>
<name>A0A366CXD9_9GAMM</name>
<dbReference type="InterPro" id="IPR016270">
    <property type="entry name" value="PGS1"/>
</dbReference>
<keyword evidence="10" id="KW-1185">Reference proteome</keyword>
<dbReference type="CDD" id="cd09134">
    <property type="entry name" value="PLDc_PSS_G_neg_1"/>
    <property type="match status" value="1"/>
</dbReference>
<dbReference type="PANTHER" id="PTHR12586">
    <property type="entry name" value="CDP-DIACYLGLYCEROL--SERINE O-PHOSPHATIDYLTRANSFERASE"/>
    <property type="match status" value="1"/>
</dbReference>
<accession>A0A366CXD9</accession>
<dbReference type="GO" id="GO:0005829">
    <property type="term" value="C:cytosol"/>
    <property type="evidence" value="ECO:0007669"/>
    <property type="project" value="TreeGrafter"/>
</dbReference>
<evidence type="ECO:0000256" key="6">
    <source>
        <dbReference type="ARBA" id="ARBA00023209"/>
    </source>
</evidence>
<reference evidence="9 10" key="1">
    <citation type="submission" date="2018-06" db="EMBL/GenBank/DDBJ databases">
        <title>Genomic Encyclopedia of Type Strains, Phase III (KMG-III): the genomes of soil and plant-associated and newly described type strains.</title>
        <authorList>
            <person name="Whitman W."/>
        </authorList>
    </citation>
    <scope>NUCLEOTIDE SEQUENCE [LARGE SCALE GENOMIC DNA]</scope>
    <source>
        <strain evidence="9 10">CECT 7732</strain>
    </source>
</reference>
<dbReference type="SMART" id="SM00155">
    <property type="entry name" value="PLDc"/>
    <property type="match status" value="2"/>
</dbReference>
<sequence length="460" mass="53218">MLQFTVFLLRSHLSIMPQPSLFVSLPAFSVHPDNFNILHSAVEYREYLLEAIRTAKSRIFLVALYLENDEAGREILTAAYEAKQRSPDLDIVICVDWHRAQRGLIGAEACEGNAAMYQEFAQKYKEQIAIYGVPVRHREVFGVLHLKGFIIDDTVIYSGASLNNVYLHRHDKYRFDRYHVIENQKLADSMTSFIEQMMIGHIVVKDFTKGEWPTTKKLKPLIKQYRMSLSEASYPLESELIDDQHVGITPLVGIGKKDNQLNQCIVEMIAEAKHELYLCTPYFNLPKVVLREVKRAIKRGVKTHIIVGDKVANDFYIPPDQTFKAIGGLPYLYEIILRKFARANRKYLASGDLSIYLWRHDNNSFHLKGLWVDRNKALLTGNNVNPRAWALDLENGLLVQDNHQLLEEKFLAEFGNIFDHTKTVSNYLQLDTRRDYPLAIQKLLKRVFRVKADRLLKRIL</sequence>
<proteinExistence type="inferred from homology"/>
<evidence type="ECO:0000256" key="7">
    <source>
        <dbReference type="ARBA" id="ARBA00023264"/>
    </source>
</evidence>
<dbReference type="SUPFAM" id="SSF56024">
    <property type="entry name" value="Phospholipase D/nuclease"/>
    <property type="match status" value="2"/>
</dbReference>
<dbReference type="PANTHER" id="PTHR12586:SF1">
    <property type="entry name" value="CDP-DIACYLGLYCEROL--GLYCEROL-3-PHOSPHATE 3-PHOSPHATIDYLTRANSFERASE, MITOCHONDRIAL"/>
    <property type="match status" value="1"/>
</dbReference>
<dbReference type="Pfam" id="PF13091">
    <property type="entry name" value="PLDc_2"/>
    <property type="match status" value="2"/>
</dbReference>
<dbReference type="InterPro" id="IPR025202">
    <property type="entry name" value="PLD-like_dom"/>
</dbReference>
<evidence type="ECO:0000256" key="4">
    <source>
        <dbReference type="ARBA" id="ARBA00022737"/>
    </source>
</evidence>
<keyword evidence="3 9" id="KW-0808">Transferase</keyword>
<keyword evidence="4" id="KW-0677">Repeat</keyword>
<evidence type="ECO:0000256" key="1">
    <source>
        <dbReference type="ARBA" id="ARBA00010682"/>
    </source>
</evidence>
<keyword evidence="6" id="KW-0594">Phospholipid biosynthesis</keyword>